<feature type="transmembrane region" description="Helical" evidence="6">
    <location>
        <begin position="491"/>
        <end position="511"/>
    </location>
</feature>
<dbReference type="Proteomes" id="UP000694388">
    <property type="component" value="Unplaced"/>
</dbReference>
<evidence type="ECO:0000313" key="9">
    <source>
        <dbReference type="Ensembl" id="ENSEBUP00000022285.1"/>
    </source>
</evidence>
<keyword evidence="10" id="KW-1185">Reference proteome</keyword>
<dbReference type="GO" id="GO:0008271">
    <property type="term" value="F:secondary active sulfate transmembrane transporter activity"/>
    <property type="evidence" value="ECO:0007669"/>
    <property type="project" value="InterPro"/>
</dbReference>
<dbReference type="Pfam" id="PF01740">
    <property type="entry name" value="STAS"/>
    <property type="match status" value="1"/>
</dbReference>
<feature type="transmembrane region" description="Helical" evidence="6">
    <location>
        <begin position="354"/>
        <end position="370"/>
    </location>
</feature>
<dbReference type="InterPro" id="IPR001902">
    <property type="entry name" value="SLC26A/SulP_fam"/>
</dbReference>
<dbReference type="GO" id="GO:0016020">
    <property type="term" value="C:membrane"/>
    <property type="evidence" value="ECO:0007669"/>
    <property type="project" value="UniProtKB-SubCell"/>
</dbReference>
<dbReference type="PROSITE" id="PS50801">
    <property type="entry name" value="STAS"/>
    <property type="match status" value="1"/>
</dbReference>
<name>A0A8C4QYB2_EPTBU</name>
<dbReference type="AlphaFoldDB" id="A0A8C4QYB2"/>
<feature type="region of interest" description="Disordered" evidence="5">
    <location>
        <begin position="48"/>
        <end position="78"/>
    </location>
</feature>
<dbReference type="InterPro" id="IPR011547">
    <property type="entry name" value="SLC26A/SulP_dom"/>
</dbReference>
<dbReference type="InterPro" id="IPR002645">
    <property type="entry name" value="STAS_dom"/>
</dbReference>
<evidence type="ECO:0000259" key="8">
    <source>
        <dbReference type="PROSITE" id="PS50801"/>
    </source>
</evidence>
<dbReference type="SUPFAM" id="SSF52091">
    <property type="entry name" value="SpoIIaa-like"/>
    <property type="match status" value="1"/>
</dbReference>
<sequence length="770" mass="84835">MWQLWGSLFTVLKLSLPFPSSPSSPGLCRPPWPGRDTNWELILGMSTQTQVEKDRKYPDRRTSSPMQTSPGQTREATFPQATEGEAWIGHLRGVEFFVALGEEGGATRAVPLRMGLVWGERAWKRSSCCLPSPYPVPHFVCLLLCLLTSSHRLLKVACPSTHYQRRPSMVHCLHRCLATFSPRRRFPLLKWVPKYSLHAFGYDTIAGLTVGLTVVPQALAYAQLAGLSVQFGLYSSIMGGFVYCLLGTSKDITLGPTAIMSALIAPLVHGDVVYATILAFLCGCVQLLLGLFQLGFIMDFISEPVIKGFTCAASLIICVTQVKNLLGLQDIPRQFFLLLYHIFAKLAETRPGDATLGFLCIIFLLLLKVIRCKVEDVDSLTVKIAKKITWLASTGRNVLVILAAALVSFAFSSFHLQPFVITGEVQPGLPTFHPPPFSEERNGTVITFSHIVQDLGTALLVIPLVGFMESIAIAKAFARDNKYPVDPSQELIAIGTTNIFGSFLSAFPVTGSFTRTAVNSQSGVCTPAGGLITGVLVLLSLQYLTPCFYYIPCAALASIIICSVAPVFDVFFIRDLWRVKKLNMLPFVLTFGLCFYEMQIGILVGVAMSLIIALYPLTQPTVMVCYTGPVVVLQPRGALLFLGAESFREVIQSKIRQVEPQLSVILDCSWLSSLDYTAVITLRELQAALQAQRLRLAFVALHADVLDVLLRADLPELRHFESVEQALSWMLGKQLSFRPFFNVTDKSPLKMPVCINKCNLSYCLSVSLNL</sequence>
<evidence type="ECO:0000256" key="5">
    <source>
        <dbReference type="SAM" id="MobiDB-lite"/>
    </source>
</evidence>
<organism evidence="9 10">
    <name type="scientific">Eptatretus burgeri</name>
    <name type="common">Inshore hagfish</name>
    <dbReference type="NCBI Taxonomy" id="7764"/>
    <lineage>
        <taxon>Eukaryota</taxon>
        <taxon>Metazoa</taxon>
        <taxon>Chordata</taxon>
        <taxon>Craniata</taxon>
        <taxon>Vertebrata</taxon>
        <taxon>Cyclostomata</taxon>
        <taxon>Myxini</taxon>
        <taxon>Myxiniformes</taxon>
        <taxon>Myxinidae</taxon>
        <taxon>Eptatretinae</taxon>
        <taxon>Eptatretus</taxon>
    </lineage>
</organism>
<proteinExistence type="predicted"/>
<feature type="compositionally biased region" description="Basic and acidic residues" evidence="5">
    <location>
        <begin position="51"/>
        <end position="62"/>
    </location>
</feature>
<dbReference type="GeneTree" id="ENSGT01150000286920"/>
<feature type="chain" id="PRO_5034162784" evidence="7">
    <location>
        <begin position="18"/>
        <end position="770"/>
    </location>
</feature>
<keyword evidence="4 6" id="KW-0472">Membrane</keyword>
<evidence type="ECO:0000256" key="4">
    <source>
        <dbReference type="ARBA" id="ARBA00023136"/>
    </source>
</evidence>
<evidence type="ECO:0000313" key="10">
    <source>
        <dbReference type="Proteomes" id="UP000694388"/>
    </source>
</evidence>
<feature type="transmembrane region" description="Helical" evidence="6">
    <location>
        <begin position="523"/>
        <end position="543"/>
    </location>
</feature>
<feature type="transmembrane region" description="Helical" evidence="6">
    <location>
        <begin position="585"/>
        <end position="615"/>
    </location>
</feature>
<dbReference type="PANTHER" id="PTHR11814">
    <property type="entry name" value="SULFATE TRANSPORTER"/>
    <property type="match status" value="1"/>
</dbReference>
<dbReference type="InterPro" id="IPR036513">
    <property type="entry name" value="STAS_dom_sf"/>
</dbReference>
<protein>
    <submittedName>
        <fullName evidence="9">Solute carrier family 26 member 11</fullName>
    </submittedName>
</protein>
<feature type="transmembrane region" description="Helical" evidence="6">
    <location>
        <begin position="272"/>
        <end position="292"/>
    </location>
</feature>
<feature type="signal peptide" evidence="7">
    <location>
        <begin position="1"/>
        <end position="17"/>
    </location>
</feature>
<evidence type="ECO:0000256" key="2">
    <source>
        <dbReference type="ARBA" id="ARBA00022692"/>
    </source>
</evidence>
<reference evidence="9" key="1">
    <citation type="submission" date="2025-08" db="UniProtKB">
        <authorList>
            <consortium name="Ensembl"/>
        </authorList>
    </citation>
    <scope>IDENTIFICATION</scope>
</reference>
<feature type="domain" description="STAS" evidence="8">
    <location>
        <begin position="630"/>
        <end position="730"/>
    </location>
</feature>
<dbReference type="Ensembl" id="ENSEBUT00000022861.1">
    <property type="protein sequence ID" value="ENSEBUP00000022285.1"/>
    <property type="gene ID" value="ENSEBUG00000013714.1"/>
</dbReference>
<dbReference type="PROSITE" id="PS01130">
    <property type="entry name" value="SLC26A"/>
    <property type="match status" value="1"/>
</dbReference>
<reference evidence="9" key="2">
    <citation type="submission" date="2025-09" db="UniProtKB">
        <authorList>
            <consortium name="Ensembl"/>
        </authorList>
    </citation>
    <scope>IDENTIFICATION</scope>
</reference>
<keyword evidence="7" id="KW-0732">Signal</keyword>
<evidence type="ECO:0000256" key="1">
    <source>
        <dbReference type="ARBA" id="ARBA00004141"/>
    </source>
</evidence>
<evidence type="ECO:0000256" key="6">
    <source>
        <dbReference type="SAM" id="Phobius"/>
    </source>
</evidence>
<dbReference type="CDD" id="cd07042">
    <property type="entry name" value="STAS_SulP_like_sulfate_transporter"/>
    <property type="match status" value="1"/>
</dbReference>
<keyword evidence="3 6" id="KW-1133">Transmembrane helix</keyword>
<dbReference type="Pfam" id="PF00916">
    <property type="entry name" value="Sulfate_transp"/>
    <property type="match status" value="1"/>
</dbReference>
<feature type="transmembrane region" description="Helical" evidence="6">
    <location>
        <begin position="549"/>
        <end position="573"/>
    </location>
</feature>
<evidence type="ECO:0000256" key="3">
    <source>
        <dbReference type="ARBA" id="ARBA00022989"/>
    </source>
</evidence>
<accession>A0A8C4QYB2</accession>
<feature type="transmembrane region" description="Helical" evidence="6">
    <location>
        <begin position="390"/>
        <end position="411"/>
    </location>
</feature>
<dbReference type="Gene3D" id="3.30.750.24">
    <property type="entry name" value="STAS domain"/>
    <property type="match status" value="1"/>
</dbReference>
<dbReference type="InterPro" id="IPR018045">
    <property type="entry name" value="S04_transporter_CS"/>
</dbReference>
<keyword evidence="2 6" id="KW-0812">Transmembrane</keyword>
<comment type="subcellular location">
    <subcellularLocation>
        <location evidence="1">Membrane</location>
        <topology evidence="1">Multi-pass membrane protein</topology>
    </subcellularLocation>
</comment>
<evidence type="ECO:0000256" key="7">
    <source>
        <dbReference type="SAM" id="SignalP"/>
    </source>
</evidence>
<feature type="compositionally biased region" description="Polar residues" evidence="5">
    <location>
        <begin position="63"/>
        <end position="75"/>
    </location>
</feature>